<dbReference type="EMBL" id="JAIWYP010000002">
    <property type="protein sequence ID" value="KAH3870969.1"/>
    <property type="molecule type" value="Genomic_DNA"/>
</dbReference>
<accession>A0A9D4M835</accession>
<protein>
    <submittedName>
        <fullName evidence="2">Uncharacterized protein</fullName>
    </submittedName>
</protein>
<dbReference type="Proteomes" id="UP000828390">
    <property type="component" value="Unassembled WGS sequence"/>
</dbReference>
<keyword evidence="3" id="KW-1185">Reference proteome</keyword>
<name>A0A9D4M835_DREPO</name>
<evidence type="ECO:0000313" key="2">
    <source>
        <dbReference type="EMBL" id="KAH3870969.1"/>
    </source>
</evidence>
<comment type="caution">
    <text evidence="2">The sequence shown here is derived from an EMBL/GenBank/DDBJ whole genome shotgun (WGS) entry which is preliminary data.</text>
</comment>
<evidence type="ECO:0000256" key="1">
    <source>
        <dbReference type="SAM" id="MobiDB-lite"/>
    </source>
</evidence>
<sequence>MSIMRENTGARACVDEKAWCSLARLDTNGGPGTRGPQILARTTSSFELGGPPGTAAKGNAEDDNAEDDYNKDDDADDIDEIHDIKSLQDKSSCVLKQEGTLVWVRTTKSRKKGSLRVPQDPHTT</sequence>
<proteinExistence type="predicted"/>
<reference evidence="2" key="2">
    <citation type="submission" date="2020-11" db="EMBL/GenBank/DDBJ databases">
        <authorList>
            <person name="McCartney M.A."/>
            <person name="Auch B."/>
            <person name="Kono T."/>
            <person name="Mallez S."/>
            <person name="Becker A."/>
            <person name="Gohl D.M."/>
            <person name="Silverstein K.A.T."/>
            <person name="Koren S."/>
            <person name="Bechman K.B."/>
            <person name="Herman A."/>
            <person name="Abrahante J.E."/>
            <person name="Garbe J."/>
        </authorList>
    </citation>
    <scope>NUCLEOTIDE SEQUENCE</scope>
    <source>
        <strain evidence="2">Duluth1</strain>
        <tissue evidence="2">Whole animal</tissue>
    </source>
</reference>
<evidence type="ECO:0000313" key="3">
    <source>
        <dbReference type="Proteomes" id="UP000828390"/>
    </source>
</evidence>
<dbReference type="AlphaFoldDB" id="A0A9D4M835"/>
<feature type="region of interest" description="Disordered" evidence="1">
    <location>
        <begin position="24"/>
        <end position="76"/>
    </location>
</feature>
<reference evidence="2" key="1">
    <citation type="journal article" date="2019" name="bioRxiv">
        <title>The Genome of the Zebra Mussel, Dreissena polymorpha: A Resource for Invasive Species Research.</title>
        <authorList>
            <person name="McCartney M.A."/>
            <person name="Auch B."/>
            <person name="Kono T."/>
            <person name="Mallez S."/>
            <person name="Zhang Y."/>
            <person name="Obille A."/>
            <person name="Becker A."/>
            <person name="Abrahante J.E."/>
            <person name="Garbe J."/>
            <person name="Badalamenti J.P."/>
            <person name="Herman A."/>
            <person name="Mangelson H."/>
            <person name="Liachko I."/>
            <person name="Sullivan S."/>
            <person name="Sone E.D."/>
            <person name="Koren S."/>
            <person name="Silverstein K.A.T."/>
            <person name="Beckman K.B."/>
            <person name="Gohl D.M."/>
        </authorList>
    </citation>
    <scope>NUCLEOTIDE SEQUENCE</scope>
    <source>
        <strain evidence="2">Duluth1</strain>
        <tissue evidence="2">Whole animal</tissue>
    </source>
</reference>
<feature type="compositionally biased region" description="Acidic residues" evidence="1">
    <location>
        <begin position="61"/>
        <end position="76"/>
    </location>
</feature>
<gene>
    <name evidence="2" type="ORF">DPMN_034163</name>
</gene>
<organism evidence="2 3">
    <name type="scientific">Dreissena polymorpha</name>
    <name type="common">Zebra mussel</name>
    <name type="synonym">Mytilus polymorpha</name>
    <dbReference type="NCBI Taxonomy" id="45954"/>
    <lineage>
        <taxon>Eukaryota</taxon>
        <taxon>Metazoa</taxon>
        <taxon>Spiralia</taxon>
        <taxon>Lophotrochozoa</taxon>
        <taxon>Mollusca</taxon>
        <taxon>Bivalvia</taxon>
        <taxon>Autobranchia</taxon>
        <taxon>Heteroconchia</taxon>
        <taxon>Euheterodonta</taxon>
        <taxon>Imparidentia</taxon>
        <taxon>Neoheterodontei</taxon>
        <taxon>Myida</taxon>
        <taxon>Dreissenoidea</taxon>
        <taxon>Dreissenidae</taxon>
        <taxon>Dreissena</taxon>
    </lineage>
</organism>